<keyword evidence="2" id="KW-1133">Transmembrane helix</keyword>
<feature type="transmembrane region" description="Helical" evidence="2">
    <location>
        <begin position="80"/>
        <end position="102"/>
    </location>
</feature>
<keyword evidence="2" id="KW-0472">Membrane</keyword>
<feature type="transmembrane region" description="Helical" evidence="2">
    <location>
        <begin position="55"/>
        <end position="73"/>
    </location>
</feature>
<feature type="transmembrane region" description="Helical" evidence="2">
    <location>
        <begin position="108"/>
        <end position="137"/>
    </location>
</feature>
<feature type="compositionally biased region" description="Pro residues" evidence="1">
    <location>
        <begin position="1"/>
        <end position="13"/>
    </location>
</feature>
<evidence type="ECO:0000313" key="4">
    <source>
        <dbReference type="Proteomes" id="UP000602532"/>
    </source>
</evidence>
<keyword evidence="4" id="KW-1185">Reference proteome</keyword>
<feature type="compositionally biased region" description="Low complexity" evidence="1">
    <location>
        <begin position="14"/>
        <end position="37"/>
    </location>
</feature>
<evidence type="ECO:0000313" key="3">
    <source>
        <dbReference type="EMBL" id="MBD8022098.1"/>
    </source>
</evidence>
<proteinExistence type="predicted"/>
<evidence type="ECO:0000256" key="2">
    <source>
        <dbReference type="SAM" id="Phobius"/>
    </source>
</evidence>
<dbReference type="InterPro" id="IPR025557">
    <property type="entry name" value="DUF4282"/>
</dbReference>
<name>A0ABR8WYM3_9MICO</name>
<feature type="region of interest" description="Disordered" evidence="1">
    <location>
        <begin position="1"/>
        <end position="42"/>
    </location>
</feature>
<organism evidence="3 4">
    <name type="scientific">Microbacterium gallinarum</name>
    <dbReference type="NCBI Taxonomy" id="2762209"/>
    <lineage>
        <taxon>Bacteria</taxon>
        <taxon>Bacillati</taxon>
        <taxon>Actinomycetota</taxon>
        <taxon>Actinomycetes</taxon>
        <taxon>Micrococcales</taxon>
        <taxon>Microbacteriaceae</taxon>
        <taxon>Microbacterium</taxon>
    </lineage>
</organism>
<dbReference type="RefSeq" id="WP_191763271.1">
    <property type="nucleotide sequence ID" value="NZ_JACSPM010000001.1"/>
</dbReference>
<evidence type="ECO:0000256" key="1">
    <source>
        <dbReference type="SAM" id="MobiDB-lite"/>
    </source>
</evidence>
<protein>
    <submittedName>
        <fullName evidence="3">DUF4282 domain-containing protein</fullName>
    </submittedName>
</protein>
<dbReference type="EMBL" id="JACSPM010000001">
    <property type="protein sequence ID" value="MBD8022098.1"/>
    <property type="molecule type" value="Genomic_DNA"/>
</dbReference>
<comment type="caution">
    <text evidence="3">The sequence shown here is derived from an EMBL/GenBank/DDBJ whole genome shotgun (WGS) entry which is preliminary data.</text>
</comment>
<sequence>MTDPTPPVPPLPEQPAADAARSAATPGEASAPAYDPATDPDDTGVPRSLDDDVAAVGRGFFAALFDISFRTFITRRLASVFYVVGLIAIAIGFIVYLVNGIVGGTSLLWINVGAGVTAIIATIIIVPLVAFIAIIALRFIIEAVVALIAIAENTERTAQHTRR</sequence>
<dbReference type="Pfam" id="PF14110">
    <property type="entry name" value="DUF4282"/>
    <property type="match status" value="1"/>
</dbReference>
<reference evidence="3 4" key="1">
    <citation type="submission" date="2020-08" db="EMBL/GenBank/DDBJ databases">
        <title>A Genomic Blueprint of the Chicken Gut Microbiome.</title>
        <authorList>
            <person name="Gilroy R."/>
            <person name="Ravi A."/>
            <person name="Getino M."/>
            <person name="Pursley I."/>
            <person name="Horton D.L."/>
            <person name="Alikhan N.-F."/>
            <person name="Baker D."/>
            <person name="Gharbi K."/>
            <person name="Hall N."/>
            <person name="Watson M."/>
            <person name="Adriaenssens E.M."/>
            <person name="Foster-Nyarko E."/>
            <person name="Jarju S."/>
            <person name="Secka A."/>
            <person name="Antonio M."/>
            <person name="Oren A."/>
            <person name="Chaudhuri R."/>
            <person name="La Ragione R.M."/>
            <person name="Hildebrand F."/>
            <person name="Pallen M.J."/>
        </authorList>
    </citation>
    <scope>NUCLEOTIDE SEQUENCE [LARGE SCALE GENOMIC DNA]</scope>
    <source>
        <strain evidence="3 4">Sa1CUA4</strain>
    </source>
</reference>
<dbReference type="Proteomes" id="UP000602532">
    <property type="component" value="Unassembled WGS sequence"/>
</dbReference>
<gene>
    <name evidence="3" type="ORF">H9622_00660</name>
</gene>
<accession>A0ABR8WYM3</accession>
<keyword evidence="2" id="KW-0812">Transmembrane</keyword>